<evidence type="ECO:0000256" key="1">
    <source>
        <dbReference type="SAM" id="MobiDB-lite"/>
    </source>
</evidence>
<proteinExistence type="predicted"/>
<reference evidence="2" key="1">
    <citation type="journal article" date="2021" name="Genome Biol. Evol.">
        <title>A High-Quality Reference Genome for a Parasitic Bivalve with Doubly Uniparental Inheritance (Bivalvia: Unionida).</title>
        <authorList>
            <person name="Smith C.H."/>
        </authorList>
    </citation>
    <scope>NUCLEOTIDE SEQUENCE</scope>
    <source>
        <strain evidence="2">CHS0354</strain>
    </source>
</reference>
<accession>A0AAE0SY86</accession>
<evidence type="ECO:0000313" key="2">
    <source>
        <dbReference type="EMBL" id="KAK3600380.1"/>
    </source>
</evidence>
<gene>
    <name evidence="2" type="ORF">CHS0354_015996</name>
</gene>
<dbReference type="Proteomes" id="UP001195483">
    <property type="component" value="Unassembled WGS sequence"/>
</dbReference>
<dbReference type="AlphaFoldDB" id="A0AAE0SY86"/>
<feature type="compositionally biased region" description="Polar residues" evidence="1">
    <location>
        <begin position="1"/>
        <end position="15"/>
    </location>
</feature>
<evidence type="ECO:0000313" key="3">
    <source>
        <dbReference type="Proteomes" id="UP001195483"/>
    </source>
</evidence>
<protein>
    <submittedName>
        <fullName evidence="2">Uncharacterized protein</fullName>
    </submittedName>
</protein>
<name>A0AAE0SY86_9BIVA</name>
<keyword evidence="3" id="KW-1185">Reference proteome</keyword>
<comment type="caution">
    <text evidence="2">The sequence shown here is derived from an EMBL/GenBank/DDBJ whole genome shotgun (WGS) entry which is preliminary data.</text>
</comment>
<organism evidence="2 3">
    <name type="scientific">Potamilus streckersoni</name>
    <dbReference type="NCBI Taxonomy" id="2493646"/>
    <lineage>
        <taxon>Eukaryota</taxon>
        <taxon>Metazoa</taxon>
        <taxon>Spiralia</taxon>
        <taxon>Lophotrochozoa</taxon>
        <taxon>Mollusca</taxon>
        <taxon>Bivalvia</taxon>
        <taxon>Autobranchia</taxon>
        <taxon>Heteroconchia</taxon>
        <taxon>Palaeoheterodonta</taxon>
        <taxon>Unionida</taxon>
        <taxon>Unionoidea</taxon>
        <taxon>Unionidae</taxon>
        <taxon>Ambleminae</taxon>
        <taxon>Lampsilini</taxon>
        <taxon>Potamilus</taxon>
    </lineage>
</organism>
<reference evidence="2" key="2">
    <citation type="journal article" date="2021" name="Genome Biol. Evol.">
        <title>Developing a high-quality reference genome for a parasitic bivalve with doubly uniparental inheritance (Bivalvia: Unionida).</title>
        <authorList>
            <person name="Smith C.H."/>
        </authorList>
    </citation>
    <scope>NUCLEOTIDE SEQUENCE</scope>
    <source>
        <strain evidence="2">CHS0354</strain>
        <tissue evidence="2">Mantle</tissue>
    </source>
</reference>
<dbReference type="EMBL" id="JAEAOA010000998">
    <property type="protein sequence ID" value="KAK3600380.1"/>
    <property type="molecule type" value="Genomic_DNA"/>
</dbReference>
<reference evidence="2" key="3">
    <citation type="submission" date="2023-05" db="EMBL/GenBank/DDBJ databases">
        <authorList>
            <person name="Smith C.H."/>
        </authorList>
    </citation>
    <scope>NUCLEOTIDE SEQUENCE</scope>
    <source>
        <strain evidence="2">CHS0354</strain>
        <tissue evidence="2">Mantle</tissue>
    </source>
</reference>
<sequence length="191" mass="20350">MNDTNAFVDVTVSNDDSGEKKGGPGLKITHRVGDVKMPLQFADTKSRAKAQARSQKLIHFQVTSAVILPAGRPMYGLCSIEFQSRTSGIEPDLPANCLAVNHSQYLCTKDDSVTPNTMTVNFRFVPNGDPINLILGMNNATFQTSRDEVACTNNLNGLGGANKTVADTINYTANAVGKCGGRADNGNVSII</sequence>
<feature type="region of interest" description="Disordered" evidence="1">
    <location>
        <begin position="1"/>
        <end position="26"/>
    </location>
</feature>